<keyword evidence="2 6" id="KW-0808">Transferase</keyword>
<comment type="catalytic activity">
    <reaction evidence="5 8">
        <text>a 2'-deoxycytidine in DNA + S-adenosyl-L-methionine = a 5-methyl-2'-deoxycytidine in DNA + S-adenosyl-L-homocysteine + H(+)</text>
        <dbReference type="Rhea" id="RHEA:13681"/>
        <dbReference type="Rhea" id="RHEA-COMP:11369"/>
        <dbReference type="Rhea" id="RHEA-COMP:11370"/>
        <dbReference type="ChEBI" id="CHEBI:15378"/>
        <dbReference type="ChEBI" id="CHEBI:57856"/>
        <dbReference type="ChEBI" id="CHEBI:59789"/>
        <dbReference type="ChEBI" id="CHEBI:85452"/>
        <dbReference type="ChEBI" id="CHEBI:85454"/>
        <dbReference type="EC" id="2.1.1.37"/>
    </reaction>
</comment>
<dbReference type="GO" id="GO:0008168">
    <property type="term" value="F:methyltransferase activity"/>
    <property type="evidence" value="ECO:0007669"/>
    <property type="project" value="UniProtKB-KW"/>
</dbReference>
<keyword evidence="1 6" id="KW-0489">Methyltransferase</keyword>
<keyword evidence="4" id="KW-0680">Restriction system</keyword>
<dbReference type="EMBL" id="CP082270">
    <property type="protein sequence ID" value="WDM64076.1"/>
    <property type="molecule type" value="Genomic_DNA"/>
</dbReference>
<dbReference type="PROSITE" id="PS00095">
    <property type="entry name" value="C5_MTASE_2"/>
    <property type="match status" value="1"/>
</dbReference>
<dbReference type="InterPro" id="IPR001525">
    <property type="entry name" value="C5_MeTfrase"/>
</dbReference>
<keyword evidence="3 6" id="KW-0949">S-adenosyl-L-methionine</keyword>
<evidence type="ECO:0000313" key="10">
    <source>
        <dbReference type="Proteomes" id="UP001216828"/>
    </source>
</evidence>
<dbReference type="InterPro" id="IPR018117">
    <property type="entry name" value="C5_DNA_meth_AS"/>
</dbReference>
<dbReference type="Gene3D" id="3.90.120.10">
    <property type="entry name" value="DNA Methylase, subunit A, domain 2"/>
    <property type="match status" value="1"/>
</dbReference>
<dbReference type="InterPro" id="IPR031303">
    <property type="entry name" value="C5_meth_CS"/>
</dbReference>
<dbReference type="Pfam" id="PF00145">
    <property type="entry name" value="DNA_methylase"/>
    <property type="match status" value="1"/>
</dbReference>
<dbReference type="PRINTS" id="PR00105">
    <property type="entry name" value="C5METTRFRASE"/>
</dbReference>
<dbReference type="InterPro" id="IPR029063">
    <property type="entry name" value="SAM-dependent_MTases_sf"/>
</dbReference>
<evidence type="ECO:0000256" key="6">
    <source>
        <dbReference type="PROSITE-ProRule" id="PRU01016"/>
    </source>
</evidence>
<accession>A0ABY7Y2A4</accession>
<dbReference type="PROSITE" id="PS51257">
    <property type="entry name" value="PROKAR_LIPOPROTEIN"/>
    <property type="match status" value="1"/>
</dbReference>
<dbReference type="EC" id="2.1.1.37" evidence="8"/>
<evidence type="ECO:0000256" key="2">
    <source>
        <dbReference type="ARBA" id="ARBA00022679"/>
    </source>
</evidence>
<dbReference type="GO" id="GO:0032259">
    <property type="term" value="P:methylation"/>
    <property type="evidence" value="ECO:0007669"/>
    <property type="project" value="UniProtKB-KW"/>
</dbReference>
<comment type="similarity">
    <text evidence="6 7">Belongs to the class I-like SAM-binding methyltransferase superfamily. C5-methyltransferase family.</text>
</comment>
<name>A0ABY7Y2A4_9GAMM</name>
<dbReference type="Proteomes" id="UP001216828">
    <property type="component" value="Chromosome"/>
</dbReference>
<dbReference type="PANTHER" id="PTHR10629">
    <property type="entry name" value="CYTOSINE-SPECIFIC METHYLTRANSFERASE"/>
    <property type="match status" value="1"/>
</dbReference>
<sequence>MKKKSGEPKTKQAGPSVISLFSGCGGMDFGIKAAGGNIVFSNDILTDACKTLEKYFPETRVTCGDIAGVTNFPPADVVVGGYPCQSFSMAGNRDPKKDARTNLYKEFLRVVELVQPKYFVAENVSGLKQLGEGSFLEEQEKAYKKAGYEVTHHLLNARDFGVPQSRKRLFIVGVRKDLAQRFTFPDPTHGKATKKSPHLLPYTSHGDAIKDLPLWPAGEFYERPHDPAGNFSWYFMSRNRKAKWDDPAFTVVANWRHITLHPASPTMKLTWSNLADGWKQRWDFTGEYDHKVEGEDRHVLEEPRRLSWRECARIQTFPKDFEPIGDVDSKFTQIGNAVPPKLAEVIFRHLFSGEGLIDSKRSRREK</sequence>
<proteinExistence type="inferred from homology"/>
<dbReference type="PANTHER" id="PTHR10629:SF52">
    <property type="entry name" value="DNA (CYTOSINE-5)-METHYLTRANSFERASE 1"/>
    <property type="match status" value="1"/>
</dbReference>
<evidence type="ECO:0000256" key="4">
    <source>
        <dbReference type="ARBA" id="ARBA00022747"/>
    </source>
</evidence>
<dbReference type="InterPro" id="IPR050390">
    <property type="entry name" value="C5-Methyltransferase"/>
</dbReference>
<organism evidence="9 10">
    <name type="scientific">Stenotrophomonas forensis</name>
    <dbReference type="NCBI Taxonomy" id="2871169"/>
    <lineage>
        <taxon>Bacteria</taxon>
        <taxon>Pseudomonadati</taxon>
        <taxon>Pseudomonadota</taxon>
        <taxon>Gammaproteobacteria</taxon>
        <taxon>Lysobacterales</taxon>
        <taxon>Lysobacteraceae</taxon>
        <taxon>Stenotrophomonas</taxon>
        <taxon>Stenotrophomonas maltophilia group</taxon>
    </lineage>
</organism>
<dbReference type="RefSeq" id="WP_274511899.1">
    <property type="nucleotide sequence ID" value="NZ_CP082270.1"/>
</dbReference>
<evidence type="ECO:0000256" key="8">
    <source>
        <dbReference type="RuleBase" id="RU000417"/>
    </source>
</evidence>
<evidence type="ECO:0000256" key="3">
    <source>
        <dbReference type="ARBA" id="ARBA00022691"/>
    </source>
</evidence>
<dbReference type="PROSITE" id="PS51679">
    <property type="entry name" value="SAM_MT_C5"/>
    <property type="match status" value="1"/>
</dbReference>
<dbReference type="PROSITE" id="PS00094">
    <property type="entry name" value="C5_MTASE_1"/>
    <property type="match status" value="1"/>
</dbReference>
<evidence type="ECO:0000256" key="5">
    <source>
        <dbReference type="ARBA" id="ARBA00047422"/>
    </source>
</evidence>
<feature type="active site" evidence="6">
    <location>
        <position position="84"/>
    </location>
</feature>
<protein>
    <recommendedName>
        <fullName evidence="8">Cytosine-specific methyltransferase</fullName>
        <ecNumber evidence="8">2.1.1.37</ecNumber>
    </recommendedName>
</protein>
<dbReference type="CDD" id="cd00315">
    <property type="entry name" value="Cyt_C5_DNA_methylase"/>
    <property type="match status" value="1"/>
</dbReference>
<dbReference type="NCBIfam" id="TIGR00675">
    <property type="entry name" value="dcm"/>
    <property type="match status" value="1"/>
</dbReference>
<gene>
    <name evidence="9" type="ORF">K5L94_01910</name>
</gene>
<reference evidence="9 10" key="1">
    <citation type="submission" date="2021-08" db="EMBL/GenBank/DDBJ databases">
        <title>Stenotrophomonas forensis sp. nov., isolated from contaminated viral transport media.</title>
        <authorList>
            <person name="Nguyen S.V."/>
            <person name="Edwards D."/>
            <person name="Scott S."/>
            <person name="Doss J."/>
            <person name="Merid S."/>
            <person name="Zelaya E."/>
            <person name="Maza C."/>
            <person name="Mann M."/>
            <person name="Hamilton B."/>
            <person name="Blackwell R."/>
            <person name="Tran A."/>
            <person name="Hauser J."/>
        </authorList>
    </citation>
    <scope>NUCLEOTIDE SEQUENCE [LARGE SCALE GENOMIC DNA]</scope>
    <source>
        <strain evidence="9 10">DFS-20110405</strain>
    </source>
</reference>
<keyword evidence="10" id="KW-1185">Reference proteome</keyword>
<evidence type="ECO:0000256" key="7">
    <source>
        <dbReference type="RuleBase" id="RU000416"/>
    </source>
</evidence>
<dbReference type="SUPFAM" id="SSF53335">
    <property type="entry name" value="S-adenosyl-L-methionine-dependent methyltransferases"/>
    <property type="match status" value="1"/>
</dbReference>
<evidence type="ECO:0000256" key="1">
    <source>
        <dbReference type="ARBA" id="ARBA00022603"/>
    </source>
</evidence>
<evidence type="ECO:0000313" key="9">
    <source>
        <dbReference type="EMBL" id="WDM64076.1"/>
    </source>
</evidence>
<dbReference type="Gene3D" id="3.40.50.150">
    <property type="entry name" value="Vaccinia Virus protein VP39"/>
    <property type="match status" value="1"/>
</dbReference>